<name>A0AAE1D1C9_9GAST</name>
<feature type="region of interest" description="Disordered" evidence="1">
    <location>
        <begin position="36"/>
        <end position="94"/>
    </location>
</feature>
<evidence type="ECO:0000313" key="2">
    <source>
        <dbReference type="EMBL" id="KAK3751169.1"/>
    </source>
</evidence>
<evidence type="ECO:0000313" key="3">
    <source>
        <dbReference type="Proteomes" id="UP001283361"/>
    </source>
</evidence>
<evidence type="ECO:0000256" key="1">
    <source>
        <dbReference type="SAM" id="MobiDB-lite"/>
    </source>
</evidence>
<reference evidence="2" key="1">
    <citation type="journal article" date="2023" name="G3 (Bethesda)">
        <title>A reference genome for the long-term kleptoplast-retaining sea slug Elysia crispata morphotype clarki.</title>
        <authorList>
            <person name="Eastman K.E."/>
            <person name="Pendleton A.L."/>
            <person name="Shaikh M.A."/>
            <person name="Suttiyut T."/>
            <person name="Ogas R."/>
            <person name="Tomko P."/>
            <person name="Gavelis G."/>
            <person name="Widhalm J.R."/>
            <person name="Wisecaver J.H."/>
        </authorList>
    </citation>
    <scope>NUCLEOTIDE SEQUENCE</scope>
    <source>
        <strain evidence="2">ECLA1</strain>
    </source>
</reference>
<accession>A0AAE1D1C9</accession>
<feature type="compositionally biased region" description="Polar residues" evidence="1">
    <location>
        <begin position="37"/>
        <end position="83"/>
    </location>
</feature>
<dbReference type="AlphaFoldDB" id="A0AAE1D1C9"/>
<dbReference type="Proteomes" id="UP001283361">
    <property type="component" value="Unassembled WGS sequence"/>
</dbReference>
<comment type="caution">
    <text evidence="2">The sequence shown here is derived from an EMBL/GenBank/DDBJ whole genome shotgun (WGS) entry which is preliminary data.</text>
</comment>
<dbReference type="EMBL" id="JAWDGP010005834">
    <property type="protein sequence ID" value="KAK3751169.1"/>
    <property type="molecule type" value="Genomic_DNA"/>
</dbReference>
<organism evidence="2 3">
    <name type="scientific">Elysia crispata</name>
    <name type="common">lettuce slug</name>
    <dbReference type="NCBI Taxonomy" id="231223"/>
    <lineage>
        <taxon>Eukaryota</taxon>
        <taxon>Metazoa</taxon>
        <taxon>Spiralia</taxon>
        <taxon>Lophotrochozoa</taxon>
        <taxon>Mollusca</taxon>
        <taxon>Gastropoda</taxon>
        <taxon>Heterobranchia</taxon>
        <taxon>Euthyneura</taxon>
        <taxon>Panpulmonata</taxon>
        <taxon>Sacoglossa</taxon>
        <taxon>Placobranchoidea</taxon>
        <taxon>Plakobranchidae</taxon>
        <taxon>Elysia</taxon>
    </lineage>
</organism>
<protein>
    <submittedName>
        <fullName evidence="2">Uncharacterized protein</fullName>
    </submittedName>
</protein>
<gene>
    <name evidence="2" type="ORF">RRG08_023927</name>
</gene>
<keyword evidence="3" id="KW-1185">Reference proteome</keyword>
<proteinExistence type="predicted"/>
<sequence length="94" mass="10989">MHDYDQHSERFSYVWNLFLQQGCLLEHAFAPSEVIQMDTTVTNDTPPQPSNDQDTPTRPSTSQNSRLHRQPPTTLHLSRQPANTPHLRRQRPMR</sequence>